<name>A0A1G2G9Y7_9BACT</name>
<accession>A0A1G2G9Y7</accession>
<protein>
    <submittedName>
        <fullName evidence="2">Uncharacterized protein</fullName>
    </submittedName>
</protein>
<dbReference type="AlphaFoldDB" id="A0A1G2G9Y7"/>
<dbReference type="STRING" id="1802117.A3J54_01605"/>
<dbReference type="EMBL" id="MHNN01000006">
    <property type="protein sequence ID" value="OGZ46671.1"/>
    <property type="molecule type" value="Genomic_DNA"/>
</dbReference>
<proteinExistence type="predicted"/>
<keyword evidence="1" id="KW-1133">Transmembrane helix</keyword>
<evidence type="ECO:0000313" key="2">
    <source>
        <dbReference type="EMBL" id="OGZ46671.1"/>
    </source>
</evidence>
<gene>
    <name evidence="2" type="ORF">A3J54_01605</name>
</gene>
<feature type="transmembrane region" description="Helical" evidence="1">
    <location>
        <begin position="14"/>
        <end position="39"/>
    </location>
</feature>
<organism evidence="2 3">
    <name type="scientific">Candidatus Ryanbacteria bacterium RIFCSPHIGHO2_02_FULL_45_13b</name>
    <dbReference type="NCBI Taxonomy" id="1802117"/>
    <lineage>
        <taxon>Bacteria</taxon>
        <taxon>Candidatus Ryaniibacteriota</taxon>
    </lineage>
</organism>
<dbReference type="Proteomes" id="UP000176576">
    <property type="component" value="Unassembled WGS sequence"/>
</dbReference>
<keyword evidence="1" id="KW-0812">Transmembrane</keyword>
<reference evidence="2 3" key="1">
    <citation type="journal article" date="2016" name="Nat. Commun.">
        <title>Thousands of microbial genomes shed light on interconnected biogeochemical processes in an aquifer system.</title>
        <authorList>
            <person name="Anantharaman K."/>
            <person name="Brown C.T."/>
            <person name="Hug L.A."/>
            <person name="Sharon I."/>
            <person name="Castelle C.J."/>
            <person name="Probst A.J."/>
            <person name="Thomas B.C."/>
            <person name="Singh A."/>
            <person name="Wilkins M.J."/>
            <person name="Karaoz U."/>
            <person name="Brodie E.L."/>
            <person name="Williams K.H."/>
            <person name="Hubbard S.S."/>
            <person name="Banfield J.F."/>
        </authorList>
    </citation>
    <scope>NUCLEOTIDE SEQUENCE [LARGE SCALE GENOMIC DNA]</scope>
</reference>
<comment type="caution">
    <text evidence="2">The sequence shown here is derived from an EMBL/GenBank/DDBJ whole genome shotgun (WGS) entry which is preliminary data.</text>
</comment>
<evidence type="ECO:0000256" key="1">
    <source>
        <dbReference type="SAM" id="Phobius"/>
    </source>
</evidence>
<evidence type="ECO:0000313" key="3">
    <source>
        <dbReference type="Proteomes" id="UP000176576"/>
    </source>
</evidence>
<feature type="transmembrane region" description="Helical" evidence="1">
    <location>
        <begin position="68"/>
        <end position="88"/>
    </location>
</feature>
<keyword evidence="1" id="KW-0472">Membrane</keyword>
<sequence>MISHGFLMKALNRICWLFSVLACIDVLVVLFGGNISFALDGFLAIGKLWLGHPMGYVLYRSGFNNPSIAYEAAYIIYAIILWIIFLGLRKSKKVKS</sequence>